<evidence type="ECO:0000313" key="1">
    <source>
        <dbReference type="EMBL" id="ADD28174.1"/>
    </source>
</evidence>
<dbReference type="EMBL" id="CP001743">
    <property type="protein sequence ID" value="ADD28174.1"/>
    <property type="molecule type" value="Genomic_DNA"/>
</dbReference>
<gene>
    <name evidence="1" type="ordered locus">Mrub_1412</name>
</gene>
<dbReference type="KEGG" id="mrb:Mrub_1412"/>
<reference evidence="1 2" key="1">
    <citation type="journal article" date="2010" name="Stand. Genomic Sci.">
        <title>Complete genome sequence of Meiothermus ruber type strain (21).</title>
        <authorList>
            <person name="Tindall B.J."/>
            <person name="Sikorski J."/>
            <person name="Lucas S."/>
            <person name="Goltsman E."/>
            <person name="Copeland A."/>
            <person name="Glavina Del Rio T."/>
            <person name="Nolan M."/>
            <person name="Tice H."/>
            <person name="Cheng J.F."/>
            <person name="Han C."/>
            <person name="Pitluck S."/>
            <person name="Liolios K."/>
            <person name="Ivanova N."/>
            <person name="Mavromatis K."/>
            <person name="Ovchinnikova G."/>
            <person name="Pati A."/>
            <person name="Fahnrich R."/>
            <person name="Goodwin L."/>
            <person name="Chen A."/>
            <person name="Palaniappan K."/>
            <person name="Land M."/>
            <person name="Hauser L."/>
            <person name="Chang Y.J."/>
            <person name="Jeffries C.D."/>
            <person name="Rohde M."/>
            <person name="Goker M."/>
            <person name="Woyke T."/>
            <person name="Bristow J."/>
            <person name="Eisen J.A."/>
            <person name="Markowitz V."/>
            <person name="Hugenholtz P."/>
            <person name="Kyrpides N.C."/>
            <person name="Klenk H.P."/>
            <person name="Lapidus A."/>
        </authorList>
    </citation>
    <scope>NUCLEOTIDE SEQUENCE [LARGE SCALE GENOMIC DNA]</scope>
    <source>
        <strain evidence="2">ATCC 35948 / DSM 1279 / VKM B-1258 / 21</strain>
    </source>
</reference>
<organism evidence="1 2">
    <name type="scientific">Meiothermus ruber (strain ATCC 35948 / DSM 1279 / VKM B-1258 / 21)</name>
    <name type="common">Thermus ruber</name>
    <dbReference type="NCBI Taxonomy" id="504728"/>
    <lineage>
        <taxon>Bacteria</taxon>
        <taxon>Thermotogati</taxon>
        <taxon>Deinococcota</taxon>
        <taxon>Deinococci</taxon>
        <taxon>Thermales</taxon>
        <taxon>Thermaceae</taxon>
        <taxon>Meiothermus</taxon>
    </lineage>
</organism>
<name>A0A806DJQ3_MEIRD</name>
<evidence type="ECO:0000313" key="2">
    <source>
        <dbReference type="Proteomes" id="UP000006655"/>
    </source>
</evidence>
<accession>A0A806DJQ3</accession>
<dbReference type="Proteomes" id="UP000006655">
    <property type="component" value="Chromosome"/>
</dbReference>
<keyword evidence="2" id="KW-1185">Reference proteome</keyword>
<proteinExistence type="predicted"/>
<protein>
    <submittedName>
        <fullName evidence="1">Uncharacterized protein</fullName>
    </submittedName>
</protein>
<dbReference type="AlphaFoldDB" id="A0A806DJQ3"/>
<sequence>MYARHSGTITIWKPNWPRPLTGLVNLTEVELGQGPYLVQRVHDTA</sequence>